<dbReference type="CDD" id="cd22921">
    <property type="entry name" value="HFD_CENP-X"/>
    <property type="match status" value="1"/>
</dbReference>
<keyword evidence="4" id="KW-0238">DNA-binding</keyword>
<dbReference type="Proteomes" id="UP000235786">
    <property type="component" value="Unassembled WGS sequence"/>
</dbReference>
<dbReference type="GO" id="GO:0003677">
    <property type="term" value="F:DNA binding"/>
    <property type="evidence" value="ECO:0007669"/>
    <property type="project" value="UniProtKB-KW"/>
</dbReference>
<name>A0A2J6S568_HYAVF</name>
<dbReference type="OrthoDB" id="2500381at2759"/>
<dbReference type="PANTHER" id="PTHR28680:SF1">
    <property type="entry name" value="CENTROMERE PROTEIN X"/>
    <property type="match status" value="1"/>
</dbReference>
<dbReference type="PANTHER" id="PTHR28680">
    <property type="entry name" value="CENTROMERE PROTEIN X"/>
    <property type="match status" value="1"/>
</dbReference>
<proteinExistence type="inferred from homology"/>
<evidence type="ECO:0000256" key="5">
    <source>
        <dbReference type="ARBA" id="ARBA00023204"/>
    </source>
</evidence>
<comment type="similarity">
    <text evidence="2">Belongs to the CENP-X/MHF2 family.</text>
</comment>
<dbReference type="GO" id="GO:0000712">
    <property type="term" value="P:resolution of meiotic recombination intermediates"/>
    <property type="evidence" value="ECO:0007669"/>
    <property type="project" value="TreeGrafter"/>
</dbReference>
<dbReference type="GO" id="GO:0071821">
    <property type="term" value="C:FANCM-MHF complex"/>
    <property type="evidence" value="ECO:0007669"/>
    <property type="project" value="TreeGrafter"/>
</dbReference>
<accession>A0A2J6S568</accession>
<keyword evidence="3" id="KW-0227">DNA damage</keyword>
<evidence type="ECO:0000256" key="7">
    <source>
        <dbReference type="SAM" id="MobiDB-lite"/>
    </source>
</evidence>
<keyword evidence="9" id="KW-1185">Reference proteome</keyword>
<evidence type="ECO:0000256" key="4">
    <source>
        <dbReference type="ARBA" id="ARBA00023125"/>
    </source>
</evidence>
<dbReference type="EMBL" id="KZ613939">
    <property type="protein sequence ID" value="PMD45913.1"/>
    <property type="molecule type" value="Genomic_DNA"/>
</dbReference>
<feature type="compositionally biased region" description="Basic and acidic residues" evidence="7">
    <location>
        <begin position="52"/>
        <end position="62"/>
    </location>
</feature>
<evidence type="ECO:0000313" key="9">
    <source>
        <dbReference type="Proteomes" id="UP000235786"/>
    </source>
</evidence>
<feature type="compositionally biased region" description="Pro residues" evidence="7">
    <location>
        <begin position="1"/>
        <end position="11"/>
    </location>
</feature>
<dbReference type="GO" id="GO:0006281">
    <property type="term" value="P:DNA repair"/>
    <property type="evidence" value="ECO:0007669"/>
    <property type="project" value="UniProtKB-KW"/>
</dbReference>
<dbReference type="Gene3D" id="6.10.130.30">
    <property type="match status" value="1"/>
</dbReference>
<comment type="subcellular location">
    <subcellularLocation>
        <location evidence="1">Nucleus</location>
    </subcellularLocation>
</comment>
<dbReference type="AlphaFoldDB" id="A0A2J6S568"/>
<protein>
    <recommendedName>
        <fullName evidence="10">Centromere protein X</fullName>
    </recommendedName>
</protein>
<dbReference type="Pfam" id="PF09415">
    <property type="entry name" value="CENP-X"/>
    <property type="match status" value="1"/>
</dbReference>
<feature type="compositionally biased region" description="Acidic residues" evidence="7">
    <location>
        <begin position="77"/>
        <end position="94"/>
    </location>
</feature>
<evidence type="ECO:0000256" key="3">
    <source>
        <dbReference type="ARBA" id="ARBA00022763"/>
    </source>
</evidence>
<gene>
    <name evidence="8" type="ORF">L207DRAFT_551322</name>
</gene>
<evidence type="ECO:0000256" key="2">
    <source>
        <dbReference type="ARBA" id="ARBA00009359"/>
    </source>
</evidence>
<dbReference type="InterPro" id="IPR018552">
    <property type="entry name" value="CENP-X"/>
</dbReference>
<feature type="compositionally biased region" description="Basic and acidic residues" evidence="7">
    <location>
        <begin position="105"/>
        <end position="127"/>
    </location>
</feature>
<feature type="region of interest" description="Disordered" evidence="7">
    <location>
        <begin position="1"/>
        <end position="127"/>
    </location>
</feature>
<keyword evidence="6" id="KW-0539">Nucleus</keyword>
<feature type="compositionally biased region" description="Polar residues" evidence="7">
    <location>
        <begin position="27"/>
        <end position="50"/>
    </location>
</feature>
<organism evidence="8 9">
    <name type="scientific">Hyaloscypha variabilis (strain UAMH 11265 / GT02V1 / F)</name>
    <name type="common">Meliniomyces variabilis</name>
    <dbReference type="NCBI Taxonomy" id="1149755"/>
    <lineage>
        <taxon>Eukaryota</taxon>
        <taxon>Fungi</taxon>
        <taxon>Dikarya</taxon>
        <taxon>Ascomycota</taxon>
        <taxon>Pezizomycotina</taxon>
        <taxon>Leotiomycetes</taxon>
        <taxon>Helotiales</taxon>
        <taxon>Hyaloscyphaceae</taxon>
        <taxon>Hyaloscypha</taxon>
        <taxon>Hyaloscypha variabilis</taxon>
    </lineage>
</organism>
<evidence type="ECO:0008006" key="10">
    <source>
        <dbReference type="Google" id="ProtNLM"/>
    </source>
</evidence>
<evidence type="ECO:0000256" key="1">
    <source>
        <dbReference type="ARBA" id="ARBA00004123"/>
    </source>
</evidence>
<reference evidence="8 9" key="1">
    <citation type="submission" date="2016-04" db="EMBL/GenBank/DDBJ databases">
        <title>A degradative enzymes factory behind the ericoid mycorrhizal symbiosis.</title>
        <authorList>
            <consortium name="DOE Joint Genome Institute"/>
            <person name="Martino E."/>
            <person name="Morin E."/>
            <person name="Grelet G."/>
            <person name="Kuo A."/>
            <person name="Kohler A."/>
            <person name="Daghino S."/>
            <person name="Barry K."/>
            <person name="Choi C."/>
            <person name="Cichocki N."/>
            <person name="Clum A."/>
            <person name="Copeland A."/>
            <person name="Hainaut M."/>
            <person name="Haridas S."/>
            <person name="Labutti K."/>
            <person name="Lindquist E."/>
            <person name="Lipzen A."/>
            <person name="Khouja H.-R."/>
            <person name="Murat C."/>
            <person name="Ohm R."/>
            <person name="Olson A."/>
            <person name="Spatafora J."/>
            <person name="Veneault-Fourrey C."/>
            <person name="Henrissat B."/>
            <person name="Grigoriev I."/>
            <person name="Martin F."/>
            <person name="Perotto S."/>
        </authorList>
    </citation>
    <scope>NUCLEOTIDE SEQUENCE [LARGE SCALE GENOMIC DNA]</scope>
    <source>
        <strain evidence="8 9">F</strain>
    </source>
</reference>
<dbReference type="GO" id="GO:0031297">
    <property type="term" value="P:replication fork processing"/>
    <property type="evidence" value="ECO:0007669"/>
    <property type="project" value="TreeGrafter"/>
</dbReference>
<keyword evidence="5" id="KW-0234">DNA repair</keyword>
<sequence>MPPKPFYPPRPSTSSTPVTTKKGRPKGSTNKPKPTSTSKIANGVKKSTSAKARKDERERERLSAASLRYVLPSLSPDSDEQEDGEEVRDEEGSEDPFASPRPTMNRRDKRGEERREEEDNHVADLEDRKERIGEELLAVVLSRFFNKEGGGTRMSRDAVRAVGKYMDTFVREGVARAAFAEVERGKGEGVLEVEDLERLAPQLLLDF</sequence>
<evidence type="ECO:0000256" key="6">
    <source>
        <dbReference type="ARBA" id="ARBA00023242"/>
    </source>
</evidence>
<evidence type="ECO:0000313" key="8">
    <source>
        <dbReference type="EMBL" id="PMD45913.1"/>
    </source>
</evidence>
<dbReference type="GO" id="GO:0051382">
    <property type="term" value="P:kinetochore assembly"/>
    <property type="evidence" value="ECO:0007669"/>
    <property type="project" value="InterPro"/>
</dbReference>